<evidence type="ECO:0000313" key="1">
    <source>
        <dbReference type="EMBL" id="KAI9191587.1"/>
    </source>
</evidence>
<organism evidence="1 2">
    <name type="scientific">Acer negundo</name>
    <name type="common">Box elder</name>
    <dbReference type="NCBI Taxonomy" id="4023"/>
    <lineage>
        <taxon>Eukaryota</taxon>
        <taxon>Viridiplantae</taxon>
        <taxon>Streptophyta</taxon>
        <taxon>Embryophyta</taxon>
        <taxon>Tracheophyta</taxon>
        <taxon>Spermatophyta</taxon>
        <taxon>Magnoliopsida</taxon>
        <taxon>eudicotyledons</taxon>
        <taxon>Gunneridae</taxon>
        <taxon>Pentapetalae</taxon>
        <taxon>rosids</taxon>
        <taxon>malvids</taxon>
        <taxon>Sapindales</taxon>
        <taxon>Sapindaceae</taxon>
        <taxon>Hippocastanoideae</taxon>
        <taxon>Acereae</taxon>
        <taxon>Acer</taxon>
    </lineage>
</organism>
<proteinExistence type="predicted"/>
<gene>
    <name evidence="1" type="ORF">LWI28_010462</name>
</gene>
<reference evidence="1" key="2">
    <citation type="submission" date="2023-02" db="EMBL/GenBank/DDBJ databases">
        <authorList>
            <person name="Swenson N.G."/>
            <person name="Wegrzyn J.L."/>
            <person name="Mcevoy S.L."/>
        </authorList>
    </citation>
    <scope>NUCLEOTIDE SEQUENCE</scope>
    <source>
        <strain evidence="1">91603</strain>
        <tissue evidence="1">Leaf</tissue>
    </source>
</reference>
<name>A0AAD5J9S8_ACENE</name>
<dbReference type="Proteomes" id="UP001064489">
    <property type="component" value="Chromosome 6"/>
</dbReference>
<dbReference type="EMBL" id="JAJSOW010000004">
    <property type="protein sequence ID" value="KAI9191587.1"/>
    <property type="molecule type" value="Genomic_DNA"/>
</dbReference>
<dbReference type="AlphaFoldDB" id="A0AAD5J9S8"/>
<evidence type="ECO:0000313" key="2">
    <source>
        <dbReference type="Proteomes" id="UP001064489"/>
    </source>
</evidence>
<sequence>MEEEYGSRGSQTGISLQTMANSGNVLAEISNIVSYRKNSSSTISNKYLKDDDMVKTCFNKPFKETMPQKRVVGKGRKNNKGKLHVTDSQTSDMVEVLEDSDVLKSLHKEVIGVVSFDNQSVLPIADYNSSLLGMARFLAIIAPYSFYAISAHFLLHFHHQSVAAVSSLLLPTQLPEQRLLQFYFRASLIFSQTLL</sequence>
<reference evidence="1" key="1">
    <citation type="journal article" date="2022" name="Plant J.">
        <title>Strategies of tolerance reflected in two North American maple genomes.</title>
        <authorList>
            <person name="McEvoy S.L."/>
            <person name="Sezen U.U."/>
            <person name="Trouern-Trend A."/>
            <person name="McMahon S.M."/>
            <person name="Schaberg P.G."/>
            <person name="Yang J."/>
            <person name="Wegrzyn J.L."/>
            <person name="Swenson N.G."/>
        </authorList>
    </citation>
    <scope>NUCLEOTIDE SEQUENCE</scope>
    <source>
        <strain evidence="1">91603</strain>
    </source>
</reference>
<keyword evidence="2" id="KW-1185">Reference proteome</keyword>
<accession>A0AAD5J9S8</accession>
<protein>
    <submittedName>
        <fullName evidence="1">Uncharacterized protein</fullName>
    </submittedName>
</protein>
<comment type="caution">
    <text evidence="1">The sequence shown here is derived from an EMBL/GenBank/DDBJ whole genome shotgun (WGS) entry which is preliminary data.</text>
</comment>